<evidence type="ECO:0000256" key="1">
    <source>
        <dbReference type="ARBA" id="ARBA00006734"/>
    </source>
</evidence>
<dbReference type="Gene3D" id="1.25.40.120">
    <property type="entry name" value="Protein prenylyltransferase"/>
    <property type="match status" value="1"/>
</dbReference>
<reference evidence="11" key="1">
    <citation type="journal article" date="2018" name="Nat. Microbiol.">
        <title>Leveraging single-cell genomics to expand the fungal tree of life.</title>
        <authorList>
            <person name="Ahrendt S.R."/>
            <person name="Quandt C.A."/>
            <person name="Ciobanu D."/>
            <person name="Clum A."/>
            <person name="Salamov A."/>
            <person name="Andreopoulos B."/>
            <person name="Cheng J.F."/>
            <person name="Woyke T."/>
            <person name="Pelin A."/>
            <person name="Henrissat B."/>
            <person name="Reynolds N.K."/>
            <person name="Benny G.L."/>
            <person name="Smith M.E."/>
            <person name="James T.Y."/>
            <person name="Grigoriev I.V."/>
        </authorList>
    </citation>
    <scope>NUCLEOTIDE SEQUENCE [LARGE SCALE GENOMIC DNA]</scope>
    <source>
        <strain evidence="11">RSA 468</strain>
    </source>
</reference>
<dbReference type="AlphaFoldDB" id="A0A4Q0A3Q3"/>
<keyword evidence="5 9" id="KW-0808">Transferase</keyword>
<protein>
    <recommendedName>
        <fullName evidence="3 9">Geranylgeranyl transferase type-2 subunit alpha</fullName>
        <ecNumber evidence="2 9">2.5.1.60</ecNumber>
    </recommendedName>
    <alternativeName>
        <fullName evidence="7 9">Geranylgeranyl transferase type II subunit alpha</fullName>
    </alternativeName>
</protein>
<dbReference type="FunFam" id="1.25.40.120:FF:000035">
    <property type="entry name" value="Geranylgeranyl transferase type-2 subunit alpha"/>
    <property type="match status" value="1"/>
</dbReference>
<dbReference type="GO" id="GO:0097354">
    <property type="term" value="P:prenylation"/>
    <property type="evidence" value="ECO:0007669"/>
    <property type="project" value="UniProtKB-UniRule"/>
</dbReference>
<comment type="similarity">
    <text evidence="1 9">Belongs to the protein prenyltransferase subunit alpha family.</text>
</comment>
<dbReference type="GO" id="GO:0004663">
    <property type="term" value="F:Rab geranylgeranyltransferase activity"/>
    <property type="evidence" value="ECO:0007669"/>
    <property type="project" value="UniProtKB-UniRule"/>
</dbReference>
<evidence type="ECO:0000256" key="5">
    <source>
        <dbReference type="ARBA" id="ARBA00022679"/>
    </source>
</evidence>
<dbReference type="Pfam" id="PF01239">
    <property type="entry name" value="PPTA"/>
    <property type="match status" value="5"/>
</dbReference>
<evidence type="ECO:0000256" key="7">
    <source>
        <dbReference type="ARBA" id="ARBA00031267"/>
    </source>
</evidence>
<proteinExistence type="inferred from homology"/>
<dbReference type="Proteomes" id="UP000268162">
    <property type="component" value="Unassembled WGS sequence"/>
</dbReference>
<name>A0A4Q0A3Q3_9FUNG</name>
<dbReference type="PANTHER" id="PTHR11129">
    <property type="entry name" value="PROTEIN FARNESYLTRANSFERASE ALPHA SUBUNIT/RAB GERANYLGERANYL TRANSFERASE ALPHA SUBUNIT"/>
    <property type="match status" value="1"/>
</dbReference>
<evidence type="ECO:0000256" key="3">
    <source>
        <dbReference type="ARBA" id="ARBA00014772"/>
    </source>
</evidence>
<evidence type="ECO:0000256" key="9">
    <source>
        <dbReference type="RuleBase" id="RU367120"/>
    </source>
</evidence>
<dbReference type="EMBL" id="ML002229">
    <property type="protein sequence ID" value="RKP40042.1"/>
    <property type="molecule type" value="Genomic_DNA"/>
</dbReference>
<evidence type="ECO:0000256" key="2">
    <source>
        <dbReference type="ARBA" id="ARBA00012656"/>
    </source>
</evidence>
<keyword evidence="11" id="KW-1185">Reference proteome</keyword>
<dbReference type="GO" id="GO:0005968">
    <property type="term" value="C:Rab-protein geranylgeranyltransferase complex"/>
    <property type="evidence" value="ECO:0007669"/>
    <property type="project" value="TreeGrafter"/>
</dbReference>
<dbReference type="PANTHER" id="PTHR11129:SF2">
    <property type="entry name" value="GERANYLGERANYL TRANSFERASE TYPE-2 SUBUNIT ALPHA"/>
    <property type="match status" value="1"/>
</dbReference>
<evidence type="ECO:0000256" key="6">
    <source>
        <dbReference type="ARBA" id="ARBA00022737"/>
    </source>
</evidence>
<comment type="catalytic activity">
    <reaction evidence="8 9">
        <text>geranylgeranyl diphosphate + L-cysteinyl-[protein] = S-geranylgeranyl-L-cysteinyl-[protein] + diphosphate</text>
        <dbReference type="Rhea" id="RHEA:21240"/>
        <dbReference type="Rhea" id="RHEA-COMP:10131"/>
        <dbReference type="Rhea" id="RHEA-COMP:11537"/>
        <dbReference type="ChEBI" id="CHEBI:29950"/>
        <dbReference type="ChEBI" id="CHEBI:33019"/>
        <dbReference type="ChEBI" id="CHEBI:57533"/>
        <dbReference type="ChEBI" id="CHEBI:86021"/>
        <dbReference type="EC" id="2.5.1.60"/>
    </reaction>
</comment>
<evidence type="ECO:0000256" key="8">
    <source>
        <dbReference type="ARBA" id="ARBA00047658"/>
    </source>
</evidence>
<evidence type="ECO:0000313" key="11">
    <source>
        <dbReference type="Proteomes" id="UP000268162"/>
    </source>
</evidence>
<gene>
    <name evidence="10" type="ORF">BJ085DRAFT_27203</name>
</gene>
<evidence type="ECO:0000256" key="4">
    <source>
        <dbReference type="ARBA" id="ARBA00022602"/>
    </source>
</evidence>
<dbReference type="SUPFAM" id="SSF48439">
    <property type="entry name" value="Protein prenylyltransferase"/>
    <property type="match status" value="1"/>
</dbReference>
<evidence type="ECO:0000313" key="10">
    <source>
        <dbReference type="EMBL" id="RKP40042.1"/>
    </source>
</evidence>
<sequence>MSHGVRRVKTTAEVQLLKKQKEAKLIDEYRQLTSAVFQKRKDLCYDDESFQLTTRLLRNNPELYTVWNYRREILLSRFDSCSEAEVTEACQAELDFFMEVIRFNPKCYWIWNHRLWALSTTPSPNWDMELRLVGKMLELDSRNFHGWDYRRYVIDKICSVQPENILAINTREFDYTTQKIMENFSNFSAWHNRLKLLEMILPGKTLEERRALIANEFELVQSALFTEPQDECGWLHWRWLIEQEISLTEAISEQLATVVRETDTIAELLELAPDGKLVLRNIILLYRIKHGIEPLNAVDRAKVGQYVQRLAELDPLRVGLDEKWW</sequence>
<dbReference type="EC" id="2.5.1.60" evidence="2 9"/>
<comment type="function">
    <text evidence="9">Catalyzes the transfer of a geranyl-geranyl moiety from geranyl-geranyl pyrophosphate to cysteines occuring in specific C-terminal amino acid sequences.</text>
</comment>
<organism evidence="10 11">
    <name type="scientific">Dimargaris cristalligena</name>
    <dbReference type="NCBI Taxonomy" id="215637"/>
    <lineage>
        <taxon>Eukaryota</taxon>
        <taxon>Fungi</taxon>
        <taxon>Fungi incertae sedis</taxon>
        <taxon>Zoopagomycota</taxon>
        <taxon>Kickxellomycotina</taxon>
        <taxon>Dimargaritomycetes</taxon>
        <taxon>Dimargaritales</taxon>
        <taxon>Dimargaritaceae</taxon>
        <taxon>Dimargaris</taxon>
    </lineage>
</organism>
<accession>A0A4Q0A3Q3</accession>
<dbReference type="PROSITE" id="PS51147">
    <property type="entry name" value="PFTA"/>
    <property type="match status" value="4"/>
</dbReference>
<dbReference type="InterPro" id="IPR002088">
    <property type="entry name" value="Prenyl_trans_a"/>
</dbReference>
<dbReference type="STRING" id="215637.A0A4Q0A3Q3"/>
<keyword evidence="6" id="KW-0677">Repeat</keyword>
<keyword evidence="4 9" id="KW-0637">Prenyltransferase</keyword>